<dbReference type="OrthoDB" id="4850838at2759"/>
<evidence type="ECO:0000313" key="1">
    <source>
        <dbReference type="EMBL" id="EWG53226.1"/>
    </source>
</evidence>
<dbReference type="eggNOG" id="ENOG502T456">
    <property type="taxonomic scope" value="Eukaryota"/>
</dbReference>
<dbReference type="AlphaFoldDB" id="W7MQ55"/>
<dbReference type="EMBL" id="CM000584">
    <property type="protein sequence ID" value="EWG53226.1"/>
    <property type="molecule type" value="Genomic_DNA"/>
</dbReference>
<accession>W7MQ55</accession>
<evidence type="ECO:0000313" key="2">
    <source>
        <dbReference type="Proteomes" id="UP000009096"/>
    </source>
</evidence>
<dbReference type="RefSeq" id="XP_018759417.1">
    <property type="nucleotide sequence ID" value="XM_018901021.1"/>
</dbReference>
<protein>
    <submittedName>
        <fullName evidence="1">Uncharacterized protein</fullName>
    </submittedName>
</protein>
<name>W7MQ55_GIBM7</name>
<dbReference type="VEuPathDB" id="FungiDB:FVEG_11699"/>
<keyword evidence="2" id="KW-1185">Reference proteome</keyword>
<reference evidence="1 2" key="1">
    <citation type="journal article" date="2010" name="Nature">
        <title>Comparative genomics reveals mobile pathogenicity chromosomes in Fusarium.</title>
        <authorList>
            <person name="Ma L.J."/>
            <person name="van der Does H.C."/>
            <person name="Borkovich K.A."/>
            <person name="Coleman J.J."/>
            <person name="Daboussi M.J."/>
            <person name="Di Pietro A."/>
            <person name="Dufresne M."/>
            <person name="Freitag M."/>
            <person name="Grabherr M."/>
            <person name="Henrissat B."/>
            <person name="Houterman P.M."/>
            <person name="Kang S."/>
            <person name="Shim W.B."/>
            <person name="Woloshuk C."/>
            <person name="Xie X."/>
            <person name="Xu J.R."/>
            <person name="Antoniw J."/>
            <person name="Baker S.E."/>
            <person name="Bluhm B.H."/>
            <person name="Breakspear A."/>
            <person name="Brown D.W."/>
            <person name="Butchko R.A."/>
            <person name="Chapman S."/>
            <person name="Coulson R."/>
            <person name="Coutinho P.M."/>
            <person name="Danchin E.G."/>
            <person name="Diener A."/>
            <person name="Gale L.R."/>
            <person name="Gardiner D.M."/>
            <person name="Goff S."/>
            <person name="Hammond-Kosack K.E."/>
            <person name="Hilburn K."/>
            <person name="Hua-Van A."/>
            <person name="Jonkers W."/>
            <person name="Kazan K."/>
            <person name="Kodira C.D."/>
            <person name="Koehrsen M."/>
            <person name="Kumar L."/>
            <person name="Lee Y.H."/>
            <person name="Li L."/>
            <person name="Manners J.M."/>
            <person name="Miranda-Saavedra D."/>
            <person name="Mukherjee M."/>
            <person name="Park G."/>
            <person name="Park J."/>
            <person name="Park S.Y."/>
            <person name="Proctor R.H."/>
            <person name="Regev A."/>
            <person name="Ruiz-Roldan M.C."/>
            <person name="Sain D."/>
            <person name="Sakthikumar S."/>
            <person name="Sykes S."/>
            <person name="Schwartz D.C."/>
            <person name="Turgeon B.G."/>
            <person name="Wapinski I."/>
            <person name="Yoder O."/>
            <person name="Young S."/>
            <person name="Zeng Q."/>
            <person name="Zhou S."/>
            <person name="Galagan J."/>
            <person name="Cuomo C.A."/>
            <person name="Kistler H.C."/>
            <person name="Rep M."/>
        </authorList>
    </citation>
    <scope>NUCLEOTIDE SEQUENCE [LARGE SCALE GENOMIC DNA]</scope>
    <source>
        <strain evidence="2">M3125 / FGSC 7600</strain>
    </source>
</reference>
<dbReference type="GeneID" id="30069192"/>
<dbReference type="KEGG" id="fvr:FVEG_11699"/>
<organism evidence="1 2">
    <name type="scientific">Gibberella moniliformis (strain M3125 / FGSC 7600)</name>
    <name type="common">Maize ear and stalk rot fungus</name>
    <name type="synonym">Fusarium verticillioides</name>
    <dbReference type="NCBI Taxonomy" id="334819"/>
    <lineage>
        <taxon>Eukaryota</taxon>
        <taxon>Fungi</taxon>
        <taxon>Dikarya</taxon>
        <taxon>Ascomycota</taxon>
        <taxon>Pezizomycotina</taxon>
        <taxon>Sordariomycetes</taxon>
        <taxon>Hypocreomycetidae</taxon>
        <taxon>Hypocreales</taxon>
        <taxon>Nectriaceae</taxon>
        <taxon>Fusarium</taxon>
        <taxon>Fusarium fujikuroi species complex</taxon>
    </lineage>
</organism>
<proteinExistence type="predicted"/>
<sequence length="246" mass="27123">MASLTHIATVFSDYKYDKDVGFESSDGEPCLGCITEIDRDISCACVTTNDPSRCVVCEDYDIKCGSASLIDEYSIPSELLGAAQMYWNFVARLQGQERFLNRRQIWRIRRALEACGSAWRELEEHLMNPNNLAMVTLQESVANRETLNLSILQSAGANLSVDEVHERLDAIQPPYARHGNCVVTLRNALAHLSVSEDVVVGSVEEGQCDSFSDGSPEKLKTALECACGSAANCKFTHDGMPYSARQ</sequence>
<dbReference type="Proteomes" id="UP000009096">
    <property type="component" value="Chromosome 7"/>
</dbReference>
<dbReference type="EMBL" id="DS022258">
    <property type="protein sequence ID" value="EWG53226.1"/>
    <property type="molecule type" value="Genomic_DNA"/>
</dbReference>
<gene>
    <name evidence="1" type="ORF">FVEG_11699</name>
</gene>